<feature type="signal peptide" evidence="1">
    <location>
        <begin position="1"/>
        <end position="22"/>
    </location>
</feature>
<dbReference type="Proteomes" id="UP000243499">
    <property type="component" value="Chromosome 9"/>
</dbReference>
<evidence type="ECO:0000256" key="1">
    <source>
        <dbReference type="SAM" id="SignalP"/>
    </source>
</evidence>
<gene>
    <name evidence="2" type="ORF">PAHAL_9G078100</name>
</gene>
<sequence length="139" mass="15264">MTWHLLLHTLLYSLIVFKLTAPAAISLSQARSVASKKSELLGFRVWNWVRFGRIWGSNTGRFKEYGRRQQAARGGGGLWAAMAPPESASGGRSGLKGWQRLVGGAARRRVSRRLQAVVDVGGGVAWHNLPLLCFLLPVL</sequence>
<evidence type="ECO:0000313" key="2">
    <source>
        <dbReference type="EMBL" id="PAN44894.1"/>
    </source>
</evidence>
<feature type="chain" id="PRO_5015609443" description="Secreted protein" evidence="1">
    <location>
        <begin position="23"/>
        <end position="139"/>
    </location>
</feature>
<keyword evidence="1" id="KW-0732">Signal</keyword>
<evidence type="ECO:0008006" key="3">
    <source>
        <dbReference type="Google" id="ProtNLM"/>
    </source>
</evidence>
<proteinExistence type="predicted"/>
<name>A0A2S3IHU4_9POAL</name>
<accession>A0A2S3IHU4</accession>
<dbReference type="EMBL" id="CM008054">
    <property type="protein sequence ID" value="PAN44894.1"/>
    <property type="molecule type" value="Genomic_DNA"/>
</dbReference>
<dbReference type="AlphaFoldDB" id="A0A2S3IHU4"/>
<dbReference type="Gramene" id="PAN44894">
    <property type="protein sequence ID" value="PAN44894"/>
    <property type="gene ID" value="PAHAL_9G078100"/>
</dbReference>
<reference evidence="2" key="1">
    <citation type="submission" date="2018-04" db="EMBL/GenBank/DDBJ databases">
        <title>WGS assembly of Panicum hallii.</title>
        <authorList>
            <person name="Lovell J."/>
            <person name="Jenkins J."/>
            <person name="Lowry D."/>
            <person name="Mamidi S."/>
            <person name="Sreedasyam A."/>
            <person name="Weng X."/>
            <person name="Barry K."/>
            <person name="Bonette J."/>
            <person name="Campitelli B."/>
            <person name="Daum C."/>
            <person name="Gordon S."/>
            <person name="Gould B."/>
            <person name="Lipzen A."/>
            <person name="Macqueen A."/>
            <person name="Palacio-Mejia J."/>
            <person name="Plott C."/>
            <person name="Shakirov E."/>
            <person name="Shu S."/>
            <person name="Yoshinaga Y."/>
            <person name="Zane M."/>
            <person name="Rokhsar D."/>
            <person name="Grimwood J."/>
            <person name="Schmutz J."/>
            <person name="Juenger T."/>
        </authorList>
    </citation>
    <scope>NUCLEOTIDE SEQUENCE [LARGE SCALE GENOMIC DNA]</scope>
    <source>
        <strain evidence="2">FIL2</strain>
    </source>
</reference>
<organism evidence="2">
    <name type="scientific">Panicum hallii</name>
    <dbReference type="NCBI Taxonomy" id="206008"/>
    <lineage>
        <taxon>Eukaryota</taxon>
        <taxon>Viridiplantae</taxon>
        <taxon>Streptophyta</taxon>
        <taxon>Embryophyta</taxon>
        <taxon>Tracheophyta</taxon>
        <taxon>Spermatophyta</taxon>
        <taxon>Magnoliopsida</taxon>
        <taxon>Liliopsida</taxon>
        <taxon>Poales</taxon>
        <taxon>Poaceae</taxon>
        <taxon>PACMAD clade</taxon>
        <taxon>Panicoideae</taxon>
        <taxon>Panicodae</taxon>
        <taxon>Paniceae</taxon>
        <taxon>Panicinae</taxon>
        <taxon>Panicum</taxon>
        <taxon>Panicum sect. Panicum</taxon>
    </lineage>
</organism>
<protein>
    <recommendedName>
        <fullName evidence="3">Secreted protein</fullName>
    </recommendedName>
</protein>